<dbReference type="HOGENOM" id="CLU_2349392_0_0_1"/>
<keyword evidence="1" id="KW-1133">Transmembrane helix</keyword>
<dbReference type="KEGG" id="tut:107372003"/>
<accession>T1JZG5</accession>
<sequence>MPLNGSSSYSFSSSDSSTFPSKVLPLHQIKPGLLFSNQLWVPIAPLLTIIFIFYSSIDQVSCRGGAITRGSGGAKGPHRRYNENEETDTLGVILVVILPVAQMIAVLTIIVLLRICYRRYCSPARSILLGPTNATETPQVTTINHISTKLIPSQC</sequence>
<gene>
    <name evidence="2" type="primary">107372003</name>
</gene>
<evidence type="ECO:0000256" key="1">
    <source>
        <dbReference type="SAM" id="Phobius"/>
    </source>
</evidence>
<dbReference type="EMBL" id="CAEY01001120">
    <property type="status" value="NOT_ANNOTATED_CDS"/>
    <property type="molecule type" value="Genomic_DNA"/>
</dbReference>
<dbReference type="AlphaFoldDB" id="T1JZG5"/>
<dbReference type="OrthoDB" id="6516378at2759"/>
<keyword evidence="1" id="KW-0472">Membrane</keyword>
<reference evidence="3" key="1">
    <citation type="submission" date="2011-08" db="EMBL/GenBank/DDBJ databases">
        <authorList>
            <person name="Rombauts S."/>
        </authorList>
    </citation>
    <scope>NUCLEOTIDE SEQUENCE</scope>
    <source>
        <strain evidence="3">London</strain>
    </source>
</reference>
<organism evidence="2 3">
    <name type="scientific">Tetranychus urticae</name>
    <name type="common">Two-spotted spider mite</name>
    <dbReference type="NCBI Taxonomy" id="32264"/>
    <lineage>
        <taxon>Eukaryota</taxon>
        <taxon>Metazoa</taxon>
        <taxon>Ecdysozoa</taxon>
        <taxon>Arthropoda</taxon>
        <taxon>Chelicerata</taxon>
        <taxon>Arachnida</taxon>
        <taxon>Acari</taxon>
        <taxon>Acariformes</taxon>
        <taxon>Trombidiformes</taxon>
        <taxon>Prostigmata</taxon>
        <taxon>Eleutherengona</taxon>
        <taxon>Raphignathae</taxon>
        <taxon>Tetranychoidea</taxon>
        <taxon>Tetranychidae</taxon>
        <taxon>Tetranychus</taxon>
    </lineage>
</organism>
<evidence type="ECO:0000313" key="3">
    <source>
        <dbReference type="Proteomes" id="UP000015104"/>
    </source>
</evidence>
<dbReference type="EnsemblMetazoa" id="tetur03g03870.1">
    <property type="protein sequence ID" value="tetur03g03870.1"/>
    <property type="gene ID" value="tetur03g03870"/>
</dbReference>
<protein>
    <submittedName>
        <fullName evidence="2">Uncharacterized protein</fullName>
    </submittedName>
</protein>
<dbReference type="Proteomes" id="UP000015104">
    <property type="component" value="Unassembled WGS sequence"/>
</dbReference>
<evidence type="ECO:0000313" key="2">
    <source>
        <dbReference type="EnsemblMetazoa" id="tetur03g03870.1"/>
    </source>
</evidence>
<proteinExistence type="predicted"/>
<keyword evidence="3" id="KW-1185">Reference proteome</keyword>
<name>T1JZG5_TETUR</name>
<reference evidence="2" key="2">
    <citation type="submission" date="2015-06" db="UniProtKB">
        <authorList>
            <consortium name="EnsemblMetazoa"/>
        </authorList>
    </citation>
    <scope>IDENTIFICATION</scope>
</reference>
<feature type="transmembrane region" description="Helical" evidence="1">
    <location>
        <begin position="90"/>
        <end position="117"/>
    </location>
</feature>
<keyword evidence="1" id="KW-0812">Transmembrane</keyword>
<feature type="transmembrane region" description="Helical" evidence="1">
    <location>
        <begin position="39"/>
        <end position="57"/>
    </location>
</feature>